<proteinExistence type="predicted"/>
<dbReference type="Proteomes" id="UP001358586">
    <property type="component" value="Chromosome 3"/>
</dbReference>
<sequence>MDLICDDEGNDPMVISTTIAGFEVKIILVDSGSVMEVLTLNAYKKMGLKEYALKKVSPFIWLCKPSSQVKQNWEQEPEGQSSQQVVVAIQVLDLDSLDVRSEERICKPEIT</sequence>
<accession>A0ABR0QKN3</accession>
<evidence type="ECO:0000313" key="2">
    <source>
        <dbReference type="Proteomes" id="UP001358586"/>
    </source>
</evidence>
<organism evidence="1 2">
    <name type="scientific">Gossypium arboreum</name>
    <name type="common">Tree cotton</name>
    <name type="synonym">Gossypium nanking</name>
    <dbReference type="NCBI Taxonomy" id="29729"/>
    <lineage>
        <taxon>Eukaryota</taxon>
        <taxon>Viridiplantae</taxon>
        <taxon>Streptophyta</taxon>
        <taxon>Embryophyta</taxon>
        <taxon>Tracheophyta</taxon>
        <taxon>Spermatophyta</taxon>
        <taxon>Magnoliopsida</taxon>
        <taxon>eudicotyledons</taxon>
        <taxon>Gunneridae</taxon>
        <taxon>Pentapetalae</taxon>
        <taxon>rosids</taxon>
        <taxon>malvids</taxon>
        <taxon>Malvales</taxon>
        <taxon>Malvaceae</taxon>
        <taxon>Malvoideae</taxon>
        <taxon>Gossypium</taxon>
    </lineage>
</organism>
<name>A0ABR0QKN3_GOSAR</name>
<reference evidence="1 2" key="1">
    <citation type="submission" date="2023-03" db="EMBL/GenBank/DDBJ databases">
        <title>WGS of Gossypium arboreum.</title>
        <authorList>
            <person name="Yu D."/>
        </authorList>
    </citation>
    <scope>NUCLEOTIDE SEQUENCE [LARGE SCALE GENOMIC DNA]</scope>
    <source>
        <tissue evidence="1">Leaf</tissue>
    </source>
</reference>
<evidence type="ECO:0000313" key="1">
    <source>
        <dbReference type="EMBL" id="KAK5839861.1"/>
    </source>
</evidence>
<gene>
    <name evidence="1" type="ORF">PVK06_008706</name>
</gene>
<comment type="caution">
    <text evidence="1">The sequence shown here is derived from an EMBL/GenBank/DDBJ whole genome shotgun (WGS) entry which is preliminary data.</text>
</comment>
<keyword evidence="2" id="KW-1185">Reference proteome</keyword>
<dbReference type="EMBL" id="JARKNE010000003">
    <property type="protein sequence ID" value="KAK5839861.1"/>
    <property type="molecule type" value="Genomic_DNA"/>
</dbReference>
<protein>
    <submittedName>
        <fullName evidence="1">Uncharacterized protein</fullName>
    </submittedName>
</protein>